<comment type="cofactor">
    <cofactor evidence="1">
        <name>Mg(2+)</name>
        <dbReference type="ChEBI" id="CHEBI:18420"/>
    </cofactor>
</comment>
<protein>
    <recommendedName>
        <fullName evidence="5">tRNA(His) guanylyltransferase</fullName>
        <ecNumber evidence="4">2.7.7.79</ecNumber>
    </recommendedName>
    <alternativeName>
        <fullName evidence="13">tRNA-histidine guanylyltransferase</fullName>
    </alternativeName>
</protein>
<evidence type="ECO:0000259" key="15">
    <source>
        <dbReference type="Pfam" id="PF04446"/>
    </source>
</evidence>
<proteinExistence type="inferred from homology"/>
<keyword evidence="7" id="KW-0819">tRNA processing</keyword>
<evidence type="ECO:0000256" key="4">
    <source>
        <dbReference type="ARBA" id="ARBA00012511"/>
    </source>
</evidence>
<dbReference type="EMBL" id="JABELV010000025">
    <property type="protein sequence ID" value="KAG7562783.1"/>
    <property type="molecule type" value="Genomic_DNA"/>
</dbReference>
<dbReference type="GO" id="GO:0006400">
    <property type="term" value="P:tRNA modification"/>
    <property type="evidence" value="ECO:0007669"/>
    <property type="project" value="InterPro"/>
</dbReference>
<comment type="similarity">
    <text evidence="3">Belongs to the tRNA(His) guanylyltransferase family.</text>
</comment>
<dbReference type="FunFam" id="3.30.70.3000:FF:000001">
    <property type="entry name" value="tRNA(His) guanylyltransferase"/>
    <property type="match status" value="1"/>
</dbReference>
<sequence length="186" mass="21526">MANSRFTYVRDFELADKVLPNTWMLVRIDGKGFHKFSTTHNFTKPNDKRALDLMDRAAKQVLTEVADVIVAFGESDEYSFLVRKQSKLYNRRQSKILTLIVSLFTSAYVYHWRDFFPDLPLAYPPVFDGRLVPYPGVTEVRDYFKWRGVDTHINNLYNTTFWALVQQGGQSTAEAHKTLSASHQGH</sequence>
<dbReference type="Gene3D" id="3.30.70.3000">
    <property type="match status" value="1"/>
</dbReference>
<evidence type="ECO:0000256" key="11">
    <source>
        <dbReference type="ARBA" id="ARBA00022842"/>
    </source>
</evidence>
<comment type="catalytic activity">
    <reaction evidence="14">
        <text>a 5'-end ribonucleotide-tRNA(His) + GTP + ATP + H2O = a 5'-end phospho-guanosine-ribonucleotide-tRNA(His) + AMP + 2 diphosphate + H(+)</text>
        <dbReference type="Rhea" id="RHEA:54564"/>
        <dbReference type="Rhea" id="RHEA-COMP:14193"/>
        <dbReference type="Rhea" id="RHEA-COMP:14917"/>
        <dbReference type="ChEBI" id="CHEBI:15377"/>
        <dbReference type="ChEBI" id="CHEBI:15378"/>
        <dbReference type="ChEBI" id="CHEBI:30616"/>
        <dbReference type="ChEBI" id="CHEBI:33019"/>
        <dbReference type="ChEBI" id="CHEBI:37565"/>
        <dbReference type="ChEBI" id="CHEBI:138282"/>
        <dbReference type="ChEBI" id="CHEBI:141847"/>
        <dbReference type="ChEBI" id="CHEBI:456215"/>
        <dbReference type="EC" id="2.7.7.79"/>
    </reaction>
</comment>
<comment type="function">
    <text evidence="2">Adds a GMP to the 5'-end of tRNA(His) after transcription and RNase P cleavage.</text>
</comment>
<evidence type="ECO:0000256" key="6">
    <source>
        <dbReference type="ARBA" id="ARBA00022679"/>
    </source>
</evidence>
<reference evidence="17" key="1">
    <citation type="submission" date="2020-04" db="EMBL/GenBank/DDBJ databases">
        <title>Analysis of mating type loci in Filobasidium floriforme.</title>
        <authorList>
            <person name="Nowrousian M."/>
        </authorList>
    </citation>
    <scope>NUCLEOTIDE SEQUENCE</scope>
    <source>
        <strain evidence="17">CBS 6242</strain>
    </source>
</reference>
<keyword evidence="6" id="KW-0808">Transferase</keyword>
<keyword evidence="18" id="KW-1185">Reference proteome</keyword>
<organism evidence="17 18">
    <name type="scientific">Filobasidium floriforme</name>
    <dbReference type="NCBI Taxonomy" id="5210"/>
    <lineage>
        <taxon>Eukaryota</taxon>
        <taxon>Fungi</taxon>
        <taxon>Dikarya</taxon>
        <taxon>Basidiomycota</taxon>
        <taxon>Agaricomycotina</taxon>
        <taxon>Tremellomycetes</taxon>
        <taxon>Filobasidiales</taxon>
        <taxon>Filobasidiaceae</taxon>
        <taxon>Filobasidium</taxon>
    </lineage>
</organism>
<dbReference type="GO" id="GO:0005525">
    <property type="term" value="F:GTP binding"/>
    <property type="evidence" value="ECO:0007669"/>
    <property type="project" value="UniProtKB-KW"/>
</dbReference>
<feature type="domain" description="Thg1 C-terminal" evidence="16">
    <location>
        <begin position="139"/>
        <end position="182"/>
    </location>
</feature>
<dbReference type="Pfam" id="PF04446">
    <property type="entry name" value="Thg1"/>
    <property type="match status" value="1"/>
</dbReference>
<comment type="caution">
    <text evidence="17">The sequence shown here is derived from an EMBL/GenBank/DDBJ whole genome shotgun (WGS) entry which is preliminary data.</text>
</comment>
<evidence type="ECO:0000256" key="9">
    <source>
        <dbReference type="ARBA" id="ARBA00022723"/>
    </source>
</evidence>
<dbReference type="InterPro" id="IPR007537">
    <property type="entry name" value="tRNAHis_GuaTrfase_Thg1"/>
</dbReference>
<dbReference type="InterPro" id="IPR038469">
    <property type="entry name" value="tRNAHis_GuaTrfase_Thg1_sf"/>
</dbReference>
<keyword evidence="11" id="KW-0460">Magnesium</keyword>
<evidence type="ECO:0000256" key="13">
    <source>
        <dbReference type="ARBA" id="ARBA00032480"/>
    </source>
</evidence>
<dbReference type="GO" id="GO:0008193">
    <property type="term" value="F:tRNA guanylyltransferase activity"/>
    <property type="evidence" value="ECO:0007669"/>
    <property type="project" value="UniProtKB-EC"/>
</dbReference>
<dbReference type="Proteomes" id="UP000812966">
    <property type="component" value="Unassembled WGS sequence"/>
</dbReference>
<keyword evidence="10" id="KW-0547">Nucleotide-binding</keyword>
<evidence type="ECO:0000256" key="8">
    <source>
        <dbReference type="ARBA" id="ARBA00022695"/>
    </source>
</evidence>
<evidence type="ECO:0000313" key="17">
    <source>
        <dbReference type="EMBL" id="KAG7562783.1"/>
    </source>
</evidence>
<accession>A0A8K0JQF4</accession>
<evidence type="ECO:0000256" key="7">
    <source>
        <dbReference type="ARBA" id="ARBA00022694"/>
    </source>
</evidence>
<dbReference type="Pfam" id="PF14413">
    <property type="entry name" value="Thg1C"/>
    <property type="match status" value="1"/>
</dbReference>
<dbReference type="PANTHER" id="PTHR12729:SF6">
    <property type="entry name" value="TRNA(HIS) GUANYLYLTRANSFERASE-RELATED"/>
    <property type="match status" value="1"/>
</dbReference>
<name>A0A8K0JQF4_9TREE</name>
<dbReference type="PANTHER" id="PTHR12729">
    <property type="entry name" value="TRNA(HIS) GUANYLYLTRANSFERASE-RELATED"/>
    <property type="match status" value="1"/>
</dbReference>
<gene>
    <name evidence="17" type="ORF">FFLO_01738</name>
</gene>
<dbReference type="GO" id="GO:0000287">
    <property type="term" value="F:magnesium ion binding"/>
    <property type="evidence" value="ECO:0007669"/>
    <property type="project" value="InterPro"/>
</dbReference>
<keyword evidence="9" id="KW-0479">Metal-binding</keyword>
<keyword evidence="12" id="KW-0342">GTP-binding</keyword>
<evidence type="ECO:0000256" key="5">
    <source>
        <dbReference type="ARBA" id="ARBA00015443"/>
    </source>
</evidence>
<evidence type="ECO:0000256" key="3">
    <source>
        <dbReference type="ARBA" id="ARBA00010113"/>
    </source>
</evidence>
<evidence type="ECO:0000256" key="14">
    <source>
        <dbReference type="ARBA" id="ARBA00047281"/>
    </source>
</evidence>
<dbReference type="AlphaFoldDB" id="A0A8K0JQF4"/>
<keyword evidence="8" id="KW-0548">Nucleotidyltransferase</keyword>
<evidence type="ECO:0000259" key="16">
    <source>
        <dbReference type="Pfam" id="PF14413"/>
    </source>
</evidence>
<evidence type="ECO:0000256" key="12">
    <source>
        <dbReference type="ARBA" id="ARBA00023134"/>
    </source>
</evidence>
<evidence type="ECO:0000313" key="18">
    <source>
        <dbReference type="Proteomes" id="UP000812966"/>
    </source>
</evidence>
<dbReference type="InterPro" id="IPR025845">
    <property type="entry name" value="Thg1_C_dom"/>
</dbReference>
<dbReference type="InterPro" id="IPR024956">
    <property type="entry name" value="tRNAHis_GuaTrfase_cat"/>
</dbReference>
<dbReference type="EC" id="2.7.7.79" evidence="4"/>
<evidence type="ECO:0000256" key="2">
    <source>
        <dbReference type="ARBA" id="ARBA00002939"/>
    </source>
</evidence>
<evidence type="ECO:0000256" key="10">
    <source>
        <dbReference type="ARBA" id="ARBA00022741"/>
    </source>
</evidence>
<evidence type="ECO:0000256" key="1">
    <source>
        <dbReference type="ARBA" id="ARBA00001946"/>
    </source>
</evidence>
<feature type="domain" description="tRNAHis guanylyltransferase catalytic" evidence="15">
    <location>
        <begin position="7"/>
        <end position="135"/>
    </location>
</feature>